<evidence type="ECO:0000256" key="2">
    <source>
        <dbReference type="ARBA" id="ARBA00023026"/>
    </source>
</evidence>
<evidence type="ECO:0000313" key="5">
    <source>
        <dbReference type="Proteomes" id="UP001596083"/>
    </source>
</evidence>
<keyword evidence="1" id="KW-0378">Hydrolase</keyword>
<evidence type="ECO:0000256" key="3">
    <source>
        <dbReference type="SAM" id="MobiDB-lite"/>
    </source>
</evidence>
<dbReference type="PANTHER" id="PTHR31956:SF1">
    <property type="entry name" value="NON-SPECIFIC PHOSPHOLIPASE C1"/>
    <property type="match status" value="1"/>
</dbReference>
<dbReference type="Proteomes" id="UP001596083">
    <property type="component" value="Unassembled WGS sequence"/>
</dbReference>
<accession>A0ABW0Z8Q4</accession>
<sequence length="475" mass="53005">MSLLPPSVRNSIAAGRARGGSLRDVENVVFLMQENRSFDHYFGALRGVRGFDDPHALKLPDGRSVFYQPDAVNPLGYLLPFRLDTHRTNAQAVSSPSHAWEVQHEAWNGGKMDQWMPVHRKVEKANAPYAMGFYTRKDIPFHFALAEAFTVCDNYHCSVMGPTWPNRLYWMSGTIDPGGTRGGPVITNNYPPTFYQWTTYAERLQAAGISWQVYQGQDNGSFSVLNGFKTFRESQPGSPLYERGMRRLPDGAFEEDACNDQLPAVSWIIPSTAASEEPDALPAAGADFIARTIEAIASNPKVWAKTVLIISYDENGGLFDHVPPPVPPADTQDEFVEGLPIGGGFRVPCLIISPWTVGGRVAREAFDHTSCLRFLERWTAARGTEVKEPNISAWRRQTFGDLTSAFDFTHPARTPPRLPTNTEEQFAQAAAKATILPKPTFPTTHQKPPRQENKRCKHRRPNRRGQTAKNQTPPD</sequence>
<keyword evidence="2" id="KW-0843">Virulence</keyword>
<evidence type="ECO:0000313" key="4">
    <source>
        <dbReference type="EMBL" id="MFC5724178.1"/>
    </source>
</evidence>
<feature type="compositionally biased region" description="Polar residues" evidence="3">
    <location>
        <begin position="464"/>
        <end position="475"/>
    </location>
</feature>
<dbReference type="InterPro" id="IPR007312">
    <property type="entry name" value="Phosphoesterase"/>
</dbReference>
<dbReference type="CDD" id="cd16014">
    <property type="entry name" value="PLC"/>
    <property type="match status" value="1"/>
</dbReference>
<proteinExistence type="predicted"/>
<dbReference type="EMBL" id="JBHSPB010000024">
    <property type="protein sequence ID" value="MFC5724178.1"/>
    <property type="molecule type" value="Genomic_DNA"/>
</dbReference>
<evidence type="ECO:0000256" key="1">
    <source>
        <dbReference type="ARBA" id="ARBA00022801"/>
    </source>
</evidence>
<protein>
    <submittedName>
        <fullName evidence="4">Alkaline phosphatase family protein</fullName>
    </submittedName>
</protein>
<gene>
    <name evidence="4" type="ORF">ACFP1Z_28860</name>
</gene>
<dbReference type="RefSeq" id="WP_390320631.1">
    <property type="nucleotide sequence ID" value="NZ_JBHSPB010000024.1"/>
</dbReference>
<dbReference type="Pfam" id="PF04185">
    <property type="entry name" value="Phosphoesterase"/>
    <property type="match status" value="1"/>
</dbReference>
<name>A0ABW0Z8Q4_9ACTN</name>
<keyword evidence="5" id="KW-1185">Reference proteome</keyword>
<dbReference type="InterPro" id="IPR017850">
    <property type="entry name" value="Alkaline_phosphatase_core_sf"/>
</dbReference>
<organism evidence="4 5">
    <name type="scientific">Streptomyces gamaensis</name>
    <dbReference type="NCBI Taxonomy" id="1763542"/>
    <lineage>
        <taxon>Bacteria</taxon>
        <taxon>Bacillati</taxon>
        <taxon>Actinomycetota</taxon>
        <taxon>Actinomycetes</taxon>
        <taxon>Kitasatosporales</taxon>
        <taxon>Streptomycetaceae</taxon>
        <taxon>Streptomyces</taxon>
    </lineage>
</organism>
<dbReference type="PANTHER" id="PTHR31956">
    <property type="entry name" value="NON-SPECIFIC PHOSPHOLIPASE C4-RELATED"/>
    <property type="match status" value="1"/>
</dbReference>
<reference evidence="5" key="1">
    <citation type="journal article" date="2019" name="Int. J. Syst. Evol. Microbiol.">
        <title>The Global Catalogue of Microorganisms (GCM) 10K type strain sequencing project: providing services to taxonomists for standard genome sequencing and annotation.</title>
        <authorList>
            <consortium name="The Broad Institute Genomics Platform"/>
            <consortium name="The Broad Institute Genome Sequencing Center for Infectious Disease"/>
            <person name="Wu L."/>
            <person name="Ma J."/>
        </authorList>
    </citation>
    <scope>NUCLEOTIDE SEQUENCE [LARGE SCALE GENOMIC DNA]</scope>
    <source>
        <strain evidence="5">CGMCC 4.7304</strain>
    </source>
</reference>
<feature type="region of interest" description="Disordered" evidence="3">
    <location>
        <begin position="435"/>
        <end position="475"/>
    </location>
</feature>
<dbReference type="Gene3D" id="3.40.720.10">
    <property type="entry name" value="Alkaline Phosphatase, subunit A"/>
    <property type="match status" value="2"/>
</dbReference>
<comment type="caution">
    <text evidence="4">The sequence shown here is derived from an EMBL/GenBank/DDBJ whole genome shotgun (WGS) entry which is preliminary data.</text>
</comment>